<dbReference type="Proteomes" id="UP000095645">
    <property type="component" value="Unassembled WGS sequence"/>
</dbReference>
<proteinExistence type="predicted"/>
<dbReference type="AlphaFoldDB" id="A0A174BJQ0"/>
<protein>
    <submittedName>
        <fullName evidence="1">Uncharacterized protein</fullName>
    </submittedName>
</protein>
<evidence type="ECO:0000313" key="2">
    <source>
        <dbReference type="Proteomes" id="UP000095645"/>
    </source>
</evidence>
<reference evidence="1 2" key="1">
    <citation type="submission" date="2015-09" db="EMBL/GenBank/DDBJ databases">
        <authorList>
            <consortium name="Pathogen Informatics"/>
        </authorList>
    </citation>
    <scope>NUCLEOTIDE SEQUENCE [LARGE SCALE GENOMIC DNA]</scope>
    <source>
        <strain evidence="1 2">2789STDY5834861</strain>
    </source>
</reference>
<accession>A0A174BJQ0</accession>
<dbReference type="EMBL" id="CYZP01000012">
    <property type="protein sequence ID" value="CUN99826.1"/>
    <property type="molecule type" value="Genomic_DNA"/>
</dbReference>
<gene>
    <name evidence="1" type="ORF">ERS852476_01614</name>
</gene>
<sequence>MNVYNHIAEKSHVENEMSKMNLPETVPAVV</sequence>
<organism evidence="1 2">
    <name type="scientific">Blautia obeum</name>
    <dbReference type="NCBI Taxonomy" id="40520"/>
    <lineage>
        <taxon>Bacteria</taxon>
        <taxon>Bacillati</taxon>
        <taxon>Bacillota</taxon>
        <taxon>Clostridia</taxon>
        <taxon>Lachnospirales</taxon>
        <taxon>Lachnospiraceae</taxon>
        <taxon>Blautia</taxon>
    </lineage>
</organism>
<name>A0A174BJQ0_9FIRM</name>
<evidence type="ECO:0000313" key="1">
    <source>
        <dbReference type="EMBL" id="CUN99826.1"/>
    </source>
</evidence>